<dbReference type="GO" id="GO:0016787">
    <property type="term" value="F:hydrolase activity"/>
    <property type="evidence" value="ECO:0007669"/>
    <property type="project" value="UniProtKB-KW"/>
</dbReference>
<dbReference type="SUPFAM" id="SSF53474">
    <property type="entry name" value="alpha/beta-Hydrolases"/>
    <property type="match status" value="1"/>
</dbReference>
<reference evidence="2 3" key="1">
    <citation type="submission" date="2019-11" db="EMBL/GenBank/DDBJ databases">
        <authorList>
            <person name="Zheng R.K."/>
            <person name="Sun C.M."/>
        </authorList>
    </citation>
    <scope>NUCLEOTIDE SEQUENCE [LARGE SCALE GENOMIC DNA]</scope>
    <source>
        <strain evidence="2 3">WC007</strain>
    </source>
</reference>
<sequence>MAKNSVFKTETGRKEILNYYDRILNRWPQDCNKQFIKTRYGFTFVIECGEKSKPPLILLHGAGSNSAMWSADVVEYSKKYRVFAIDIIGECGKSAENRPDFKSSHYSNWLLDIFRAFQLENASLAGCSLGGWIVIKFATRHPEKVRQLALIATSGITQIKPSLIFWLLVTSVSGKWGFNKMNKIVYNDINPDEQTLQFTKLVKQHFIPRTDALPLFTNNELQRITTPVFFLGGENDCFFNSEKTANRLKTNIGQAECKTLENTGHVITVSVNYILNFLNRCENEKN</sequence>
<dbReference type="PANTHER" id="PTHR43689:SF8">
    <property type="entry name" value="ALPHA_BETA-HYDROLASES SUPERFAMILY PROTEIN"/>
    <property type="match status" value="1"/>
</dbReference>
<gene>
    <name evidence="2" type="ORF">GM418_00830</name>
</gene>
<dbReference type="KEGG" id="mcos:GM418_00830"/>
<dbReference type="AlphaFoldDB" id="A0A6I6JM07"/>
<accession>A0A6I6JM07</accession>
<dbReference type="PRINTS" id="PR00111">
    <property type="entry name" value="ABHYDROLASE"/>
</dbReference>
<organism evidence="2 3">
    <name type="scientific">Maribellus comscasis</name>
    <dbReference type="NCBI Taxonomy" id="2681766"/>
    <lineage>
        <taxon>Bacteria</taxon>
        <taxon>Pseudomonadati</taxon>
        <taxon>Bacteroidota</taxon>
        <taxon>Bacteroidia</taxon>
        <taxon>Marinilabiliales</taxon>
        <taxon>Prolixibacteraceae</taxon>
        <taxon>Maribellus</taxon>
    </lineage>
</organism>
<keyword evidence="3" id="KW-1185">Reference proteome</keyword>
<dbReference type="Proteomes" id="UP000428260">
    <property type="component" value="Chromosome"/>
</dbReference>
<dbReference type="InterPro" id="IPR029058">
    <property type="entry name" value="AB_hydrolase_fold"/>
</dbReference>
<feature type="domain" description="AB hydrolase-1" evidence="1">
    <location>
        <begin position="54"/>
        <end position="153"/>
    </location>
</feature>
<dbReference type="EMBL" id="CP046401">
    <property type="protein sequence ID" value="QGY42249.1"/>
    <property type="molecule type" value="Genomic_DNA"/>
</dbReference>
<dbReference type="RefSeq" id="WP_158862231.1">
    <property type="nucleotide sequence ID" value="NZ_CP046401.1"/>
</dbReference>
<evidence type="ECO:0000313" key="2">
    <source>
        <dbReference type="EMBL" id="QGY42249.1"/>
    </source>
</evidence>
<evidence type="ECO:0000259" key="1">
    <source>
        <dbReference type="Pfam" id="PF00561"/>
    </source>
</evidence>
<keyword evidence="2" id="KW-0378">Hydrolase</keyword>
<dbReference type="PANTHER" id="PTHR43689">
    <property type="entry name" value="HYDROLASE"/>
    <property type="match status" value="1"/>
</dbReference>
<dbReference type="Pfam" id="PF00561">
    <property type="entry name" value="Abhydrolase_1"/>
    <property type="match status" value="1"/>
</dbReference>
<dbReference type="Gene3D" id="3.40.50.1820">
    <property type="entry name" value="alpha/beta hydrolase"/>
    <property type="match status" value="1"/>
</dbReference>
<dbReference type="InterPro" id="IPR000073">
    <property type="entry name" value="AB_hydrolase_1"/>
</dbReference>
<evidence type="ECO:0000313" key="3">
    <source>
        <dbReference type="Proteomes" id="UP000428260"/>
    </source>
</evidence>
<name>A0A6I6JM07_9BACT</name>
<proteinExistence type="predicted"/>
<protein>
    <submittedName>
        <fullName evidence="2">Alpha/beta fold hydrolase</fullName>
    </submittedName>
</protein>